<dbReference type="AlphaFoldDB" id="A0A9D2MPB6"/>
<gene>
    <name evidence="1" type="ORF">H9712_07565</name>
</gene>
<evidence type="ECO:0000313" key="1">
    <source>
        <dbReference type="EMBL" id="HJB80828.1"/>
    </source>
</evidence>
<sequence length="147" mass="15754">MTVILNDGAELAPLDISGEPTTVQGEKRDCLSFHFPASAGLEAINAAFSEENCESIRIVEDGGTEHIHAGYVIRVSLTLTPTEDDGGEGQITVTMAQRTYTEEQLLAIRRQAEATAAQMTDTQLALCEVYEMMLGSGETGEEVSDNG</sequence>
<comment type="caution">
    <text evidence="1">The sequence shown here is derived from an EMBL/GenBank/DDBJ whole genome shotgun (WGS) entry which is preliminary data.</text>
</comment>
<dbReference type="Proteomes" id="UP000823921">
    <property type="component" value="Unassembled WGS sequence"/>
</dbReference>
<name>A0A9D2MPB6_9FIRM</name>
<evidence type="ECO:0000313" key="2">
    <source>
        <dbReference type="Proteomes" id="UP000823921"/>
    </source>
</evidence>
<protein>
    <submittedName>
        <fullName evidence="1">Uncharacterized protein</fullName>
    </submittedName>
</protein>
<dbReference type="EMBL" id="DWXO01000074">
    <property type="protein sequence ID" value="HJB80828.1"/>
    <property type="molecule type" value="Genomic_DNA"/>
</dbReference>
<organism evidence="1 2">
    <name type="scientific">Candidatus Flavonifractor intestinigallinarum</name>
    <dbReference type="NCBI Taxonomy" id="2838586"/>
    <lineage>
        <taxon>Bacteria</taxon>
        <taxon>Bacillati</taxon>
        <taxon>Bacillota</taxon>
        <taxon>Clostridia</taxon>
        <taxon>Eubacteriales</taxon>
        <taxon>Oscillospiraceae</taxon>
        <taxon>Flavonifractor</taxon>
    </lineage>
</organism>
<proteinExistence type="predicted"/>
<reference evidence="1" key="1">
    <citation type="journal article" date="2021" name="PeerJ">
        <title>Extensive microbial diversity within the chicken gut microbiome revealed by metagenomics and culture.</title>
        <authorList>
            <person name="Gilroy R."/>
            <person name="Ravi A."/>
            <person name="Getino M."/>
            <person name="Pursley I."/>
            <person name="Horton D.L."/>
            <person name="Alikhan N.F."/>
            <person name="Baker D."/>
            <person name="Gharbi K."/>
            <person name="Hall N."/>
            <person name="Watson M."/>
            <person name="Adriaenssens E.M."/>
            <person name="Foster-Nyarko E."/>
            <person name="Jarju S."/>
            <person name="Secka A."/>
            <person name="Antonio M."/>
            <person name="Oren A."/>
            <person name="Chaudhuri R.R."/>
            <person name="La Ragione R."/>
            <person name="Hildebrand F."/>
            <person name="Pallen M.J."/>
        </authorList>
    </citation>
    <scope>NUCLEOTIDE SEQUENCE</scope>
    <source>
        <strain evidence="1">CHK192-8294</strain>
    </source>
</reference>
<accession>A0A9D2MPB6</accession>
<reference evidence="1" key="2">
    <citation type="submission" date="2021-04" db="EMBL/GenBank/DDBJ databases">
        <authorList>
            <person name="Gilroy R."/>
        </authorList>
    </citation>
    <scope>NUCLEOTIDE SEQUENCE</scope>
    <source>
        <strain evidence="1">CHK192-8294</strain>
    </source>
</reference>